<sequence>MIVGAARGLFQSARQVRRAAARQGQKHRKVQKEGGTRKNFCDLAREEGVITKQQKQTFGRGQYSDTLKIPHILAVGAAGMLNVGSIDGLNLLIRDLADDDDDGR</sequence>
<dbReference type="Proteomes" id="UP001163321">
    <property type="component" value="Chromosome 13"/>
</dbReference>
<proteinExistence type="predicted"/>
<evidence type="ECO:0000313" key="2">
    <source>
        <dbReference type="Proteomes" id="UP001163321"/>
    </source>
</evidence>
<comment type="caution">
    <text evidence="1">The sequence shown here is derived from an EMBL/GenBank/DDBJ whole genome shotgun (WGS) entry which is preliminary data.</text>
</comment>
<keyword evidence="2" id="KW-1185">Reference proteome</keyword>
<reference evidence="1 2" key="1">
    <citation type="journal article" date="2022" name="bioRxiv">
        <title>The genome of the oomycete Peronosclerospora sorghi, a cosmopolitan pathogen of maize and sorghum, is inflated with dispersed pseudogenes.</title>
        <authorList>
            <person name="Fletcher K."/>
            <person name="Martin F."/>
            <person name="Isakeit T."/>
            <person name="Cavanaugh K."/>
            <person name="Magill C."/>
            <person name="Michelmore R."/>
        </authorList>
    </citation>
    <scope>NUCLEOTIDE SEQUENCE [LARGE SCALE GENOMIC DNA]</scope>
    <source>
        <strain evidence="1">P6</strain>
    </source>
</reference>
<accession>A0ACC0WGS4</accession>
<organism evidence="1 2">
    <name type="scientific">Peronosclerospora sorghi</name>
    <dbReference type="NCBI Taxonomy" id="230839"/>
    <lineage>
        <taxon>Eukaryota</taxon>
        <taxon>Sar</taxon>
        <taxon>Stramenopiles</taxon>
        <taxon>Oomycota</taxon>
        <taxon>Peronosporomycetes</taxon>
        <taxon>Peronosporales</taxon>
        <taxon>Peronosporaceae</taxon>
        <taxon>Peronosclerospora</taxon>
    </lineage>
</organism>
<dbReference type="EMBL" id="CM047592">
    <property type="protein sequence ID" value="KAI9918024.1"/>
    <property type="molecule type" value="Genomic_DNA"/>
</dbReference>
<gene>
    <name evidence="1" type="ORF">PsorP6_012391</name>
</gene>
<evidence type="ECO:0000313" key="1">
    <source>
        <dbReference type="EMBL" id="KAI9918024.1"/>
    </source>
</evidence>
<name>A0ACC0WGS4_9STRA</name>
<protein>
    <submittedName>
        <fullName evidence="1">Uncharacterized protein</fullName>
    </submittedName>
</protein>